<dbReference type="Proteomes" id="UP000219338">
    <property type="component" value="Unassembled WGS sequence"/>
</dbReference>
<evidence type="ECO:0000259" key="3">
    <source>
        <dbReference type="PROSITE" id="PS50103"/>
    </source>
</evidence>
<keyword evidence="1" id="KW-0863">Zinc-finger</keyword>
<feature type="compositionally biased region" description="Polar residues" evidence="2">
    <location>
        <begin position="51"/>
        <end position="83"/>
    </location>
</feature>
<proteinExistence type="predicted"/>
<accession>A0A284QVF0</accession>
<dbReference type="OrthoDB" id="2677428at2759"/>
<keyword evidence="1" id="KW-0479">Metal-binding</keyword>
<gene>
    <name evidence="4" type="ORF">ARMOST_03684</name>
</gene>
<keyword evidence="5" id="KW-1185">Reference proteome</keyword>
<organism evidence="4 5">
    <name type="scientific">Armillaria ostoyae</name>
    <name type="common">Armillaria root rot fungus</name>
    <dbReference type="NCBI Taxonomy" id="47428"/>
    <lineage>
        <taxon>Eukaryota</taxon>
        <taxon>Fungi</taxon>
        <taxon>Dikarya</taxon>
        <taxon>Basidiomycota</taxon>
        <taxon>Agaricomycotina</taxon>
        <taxon>Agaricomycetes</taxon>
        <taxon>Agaricomycetidae</taxon>
        <taxon>Agaricales</taxon>
        <taxon>Marasmiineae</taxon>
        <taxon>Physalacriaceae</taxon>
        <taxon>Armillaria</taxon>
    </lineage>
</organism>
<evidence type="ECO:0000313" key="5">
    <source>
        <dbReference type="Proteomes" id="UP000219338"/>
    </source>
</evidence>
<evidence type="ECO:0000313" key="4">
    <source>
        <dbReference type="EMBL" id="SJL00371.1"/>
    </source>
</evidence>
<evidence type="ECO:0000256" key="1">
    <source>
        <dbReference type="PROSITE-ProRule" id="PRU00723"/>
    </source>
</evidence>
<dbReference type="InterPro" id="IPR000571">
    <property type="entry name" value="Znf_CCCH"/>
</dbReference>
<feature type="compositionally biased region" description="Basic and acidic residues" evidence="2">
    <location>
        <begin position="492"/>
        <end position="522"/>
    </location>
</feature>
<feature type="region of interest" description="Disordered" evidence="2">
    <location>
        <begin position="41"/>
        <end position="91"/>
    </location>
</feature>
<sequence>MSANKGNVYKKYQCRYFSSTGQPLYPPCRQGDNCRFVHPDDPNWPGRPCNNPVTSVRTNSAGQRTSTGAKSSAPRATSHSPATSRFGPPLVSQTDLFRQLKLESDSDETESLLRRTQFPGKVWNHESRRKELDRESSRGRTAGRSRERHYPRNRSASPLRSRVKEKLPVGKLQSSLDKSTATPDIGASSSAQSGVHVRSAEKFADQLTVGRARTGPGSQRMVDLFRDLAKFSNDVVQSTAEFERQEKKLKSYTEISATLSKVSNSAAASVAPNLAEILLSHAQTQNHIDKGFAAIGNIWQEIFGVVISEVNEIVNASVEDAVDALKTRMERTMNGRNAYSGSDEDTTLMDAMSFPKDPRVPKRGRLADELDARSQTVKRLKLAAWSPASSSAEPLSHTTISVGDIIHQMKLKLNEQTSSLQHLAKENNELKSMLQNNPRNPNPSLLSSSSSAAVAEPSFSSNAAISDRPKASDSRGDESLKGLIPSKPSSSRRGESYRSSCDDRRDRHRYEGKSGTSRHDSRSPGYSSHRDRRKA</sequence>
<feature type="region of interest" description="Disordered" evidence="2">
    <location>
        <begin position="124"/>
        <end position="197"/>
    </location>
</feature>
<feature type="compositionally biased region" description="Polar residues" evidence="2">
    <location>
        <begin position="172"/>
        <end position="193"/>
    </location>
</feature>
<keyword evidence="1" id="KW-0862">Zinc</keyword>
<dbReference type="EMBL" id="FUEG01000002">
    <property type="protein sequence ID" value="SJL00371.1"/>
    <property type="molecule type" value="Genomic_DNA"/>
</dbReference>
<evidence type="ECO:0000256" key="2">
    <source>
        <dbReference type="SAM" id="MobiDB-lite"/>
    </source>
</evidence>
<feature type="compositionally biased region" description="Basic and acidic residues" evidence="2">
    <location>
        <begin position="124"/>
        <end position="150"/>
    </location>
</feature>
<dbReference type="STRING" id="47428.A0A284QVF0"/>
<dbReference type="PROSITE" id="PS50103">
    <property type="entry name" value="ZF_C3H1"/>
    <property type="match status" value="1"/>
</dbReference>
<feature type="domain" description="C3H1-type" evidence="3">
    <location>
        <begin position="9"/>
        <end position="41"/>
    </location>
</feature>
<feature type="compositionally biased region" description="Basic and acidic residues" evidence="2">
    <location>
        <begin position="467"/>
        <end position="480"/>
    </location>
</feature>
<feature type="region of interest" description="Disordered" evidence="2">
    <location>
        <begin position="433"/>
        <end position="535"/>
    </location>
</feature>
<dbReference type="AlphaFoldDB" id="A0A284QVF0"/>
<name>A0A284QVF0_ARMOS</name>
<feature type="zinc finger region" description="C3H1-type" evidence="1">
    <location>
        <begin position="9"/>
        <end position="41"/>
    </location>
</feature>
<dbReference type="GO" id="GO:0008270">
    <property type="term" value="F:zinc ion binding"/>
    <property type="evidence" value="ECO:0007669"/>
    <property type="project" value="UniProtKB-KW"/>
</dbReference>
<protein>
    <recommendedName>
        <fullName evidence="3">C3H1-type domain-containing protein</fullName>
    </recommendedName>
</protein>
<feature type="compositionally biased region" description="Low complexity" evidence="2">
    <location>
        <begin position="434"/>
        <end position="461"/>
    </location>
</feature>
<dbReference type="OMA" id="WNHESRR"/>
<reference evidence="5" key="1">
    <citation type="journal article" date="2017" name="Nat. Ecol. Evol.">
        <title>Genome expansion and lineage-specific genetic innovations in the forest pathogenic fungi Armillaria.</title>
        <authorList>
            <person name="Sipos G."/>
            <person name="Prasanna A.N."/>
            <person name="Walter M.C."/>
            <person name="O'Connor E."/>
            <person name="Balint B."/>
            <person name="Krizsan K."/>
            <person name="Kiss B."/>
            <person name="Hess J."/>
            <person name="Varga T."/>
            <person name="Slot J."/>
            <person name="Riley R."/>
            <person name="Boka B."/>
            <person name="Rigling D."/>
            <person name="Barry K."/>
            <person name="Lee J."/>
            <person name="Mihaltcheva S."/>
            <person name="LaButti K."/>
            <person name="Lipzen A."/>
            <person name="Waldron R."/>
            <person name="Moloney N.M."/>
            <person name="Sperisen C."/>
            <person name="Kredics L."/>
            <person name="Vagvoelgyi C."/>
            <person name="Patrignani A."/>
            <person name="Fitzpatrick D."/>
            <person name="Nagy I."/>
            <person name="Doyle S."/>
            <person name="Anderson J.B."/>
            <person name="Grigoriev I.V."/>
            <person name="Gueldener U."/>
            <person name="Muensterkoetter M."/>
            <person name="Nagy L.G."/>
        </authorList>
    </citation>
    <scope>NUCLEOTIDE SEQUENCE [LARGE SCALE GENOMIC DNA]</scope>
    <source>
        <strain evidence="5">C18/9</strain>
    </source>
</reference>